<proteinExistence type="predicted"/>
<comment type="caution">
    <text evidence="1">The sequence shown here is derived from an EMBL/GenBank/DDBJ whole genome shotgun (WGS) entry which is preliminary data.</text>
</comment>
<protein>
    <submittedName>
        <fullName evidence="1">Uncharacterized protein</fullName>
    </submittedName>
</protein>
<evidence type="ECO:0000313" key="1">
    <source>
        <dbReference type="EMBL" id="CAK5079856.1"/>
    </source>
</evidence>
<dbReference type="Proteomes" id="UP001497535">
    <property type="component" value="Unassembled WGS sequence"/>
</dbReference>
<keyword evidence="2" id="KW-1185">Reference proteome</keyword>
<organism evidence="1 2">
    <name type="scientific">Meloidogyne enterolobii</name>
    <name type="common">Root-knot nematode worm</name>
    <name type="synonym">Meloidogyne mayaguensis</name>
    <dbReference type="NCBI Taxonomy" id="390850"/>
    <lineage>
        <taxon>Eukaryota</taxon>
        <taxon>Metazoa</taxon>
        <taxon>Ecdysozoa</taxon>
        <taxon>Nematoda</taxon>
        <taxon>Chromadorea</taxon>
        <taxon>Rhabditida</taxon>
        <taxon>Tylenchina</taxon>
        <taxon>Tylenchomorpha</taxon>
        <taxon>Tylenchoidea</taxon>
        <taxon>Meloidogynidae</taxon>
        <taxon>Meloidogyninae</taxon>
        <taxon>Meloidogyne</taxon>
    </lineage>
</organism>
<dbReference type="EMBL" id="CAVMJV010000039">
    <property type="protein sequence ID" value="CAK5079856.1"/>
    <property type="molecule type" value="Genomic_DNA"/>
</dbReference>
<sequence length="97" mass="11554">MGGQGYKIILFNVKLNEKNEPHQGQEIGTKFSQKYDTVTFKLSKEWVEYMEVYEEDTGHFKYKKNNQFSIYVFGNNENVWGFLVRYLRVENGLDQNL</sequence>
<accession>A0ACB0ZLK4</accession>
<reference evidence="1" key="1">
    <citation type="submission" date="2023-11" db="EMBL/GenBank/DDBJ databases">
        <authorList>
            <person name="Poullet M."/>
        </authorList>
    </citation>
    <scope>NUCLEOTIDE SEQUENCE</scope>
    <source>
        <strain evidence="1">E1834</strain>
    </source>
</reference>
<name>A0ACB0ZLK4_MELEN</name>
<gene>
    <name evidence="1" type="ORF">MENTE1834_LOCUS26997</name>
</gene>
<evidence type="ECO:0000313" key="2">
    <source>
        <dbReference type="Proteomes" id="UP001497535"/>
    </source>
</evidence>